<dbReference type="InParanoid" id="F4RNH6"/>
<evidence type="ECO:0000256" key="1">
    <source>
        <dbReference type="SAM" id="MobiDB-lite"/>
    </source>
</evidence>
<dbReference type="AlphaFoldDB" id="F4RNH6"/>
<accession>F4RNH6</accession>
<dbReference type="HOGENOM" id="CLU_1687023_0_0_1"/>
<dbReference type="VEuPathDB" id="FungiDB:MELLADRAFT_107049"/>
<organism evidence="3">
    <name type="scientific">Melampsora larici-populina (strain 98AG31 / pathotype 3-4-7)</name>
    <name type="common">Poplar leaf rust fungus</name>
    <dbReference type="NCBI Taxonomy" id="747676"/>
    <lineage>
        <taxon>Eukaryota</taxon>
        <taxon>Fungi</taxon>
        <taxon>Dikarya</taxon>
        <taxon>Basidiomycota</taxon>
        <taxon>Pucciniomycotina</taxon>
        <taxon>Pucciniomycetes</taxon>
        <taxon>Pucciniales</taxon>
        <taxon>Melampsoraceae</taxon>
        <taxon>Melampsora</taxon>
    </lineage>
</organism>
<evidence type="ECO:0000313" key="2">
    <source>
        <dbReference type="EMBL" id="EGG05990.1"/>
    </source>
</evidence>
<reference evidence="3" key="1">
    <citation type="journal article" date="2011" name="Proc. Natl. Acad. Sci. U.S.A.">
        <title>Obligate biotrophy features unraveled by the genomic analysis of rust fungi.</title>
        <authorList>
            <person name="Duplessis S."/>
            <person name="Cuomo C.A."/>
            <person name="Lin Y.-C."/>
            <person name="Aerts A."/>
            <person name="Tisserant E."/>
            <person name="Veneault-Fourrey C."/>
            <person name="Joly D.L."/>
            <person name="Hacquard S."/>
            <person name="Amselem J."/>
            <person name="Cantarel B.L."/>
            <person name="Chiu R."/>
            <person name="Coutinho P.M."/>
            <person name="Feau N."/>
            <person name="Field M."/>
            <person name="Frey P."/>
            <person name="Gelhaye E."/>
            <person name="Goldberg J."/>
            <person name="Grabherr M.G."/>
            <person name="Kodira C.D."/>
            <person name="Kohler A."/>
            <person name="Kuees U."/>
            <person name="Lindquist E.A."/>
            <person name="Lucas S.M."/>
            <person name="Mago R."/>
            <person name="Mauceli E."/>
            <person name="Morin E."/>
            <person name="Murat C."/>
            <person name="Pangilinan J.L."/>
            <person name="Park R."/>
            <person name="Pearson M."/>
            <person name="Quesneville H."/>
            <person name="Rouhier N."/>
            <person name="Sakthikumar S."/>
            <person name="Salamov A.A."/>
            <person name="Schmutz J."/>
            <person name="Selles B."/>
            <person name="Shapiro H."/>
            <person name="Tanguay P."/>
            <person name="Tuskan G.A."/>
            <person name="Henrissat B."/>
            <person name="Van de Peer Y."/>
            <person name="Rouze P."/>
            <person name="Ellis J.G."/>
            <person name="Dodds P.N."/>
            <person name="Schein J.E."/>
            <person name="Zhong S."/>
            <person name="Hamelin R.C."/>
            <person name="Grigoriev I.V."/>
            <person name="Szabo L.J."/>
            <person name="Martin F."/>
        </authorList>
    </citation>
    <scope>NUCLEOTIDE SEQUENCE [LARGE SCALE GENOMIC DNA]</scope>
    <source>
        <strain evidence="3">98AG31 / pathotype 3-4-7</strain>
    </source>
</reference>
<proteinExistence type="predicted"/>
<dbReference type="RefSeq" id="XP_007410641.1">
    <property type="nucleotide sequence ID" value="XM_007410579.1"/>
</dbReference>
<keyword evidence="3" id="KW-1185">Reference proteome</keyword>
<gene>
    <name evidence="2" type="ORF">MELLADRAFT_107049</name>
</gene>
<evidence type="ECO:0000313" key="3">
    <source>
        <dbReference type="Proteomes" id="UP000001072"/>
    </source>
</evidence>
<feature type="region of interest" description="Disordered" evidence="1">
    <location>
        <begin position="1"/>
        <end position="22"/>
    </location>
</feature>
<dbReference type="Proteomes" id="UP000001072">
    <property type="component" value="Unassembled WGS sequence"/>
</dbReference>
<dbReference type="EMBL" id="GL883110">
    <property type="protein sequence ID" value="EGG05990.1"/>
    <property type="molecule type" value="Genomic_DNA"/>
</dbReference>
<dbReference type="GeneID" id="18923069"/>
<name>F4RNH6_MELLP</name>
<sequence length="156" mass="16657">MTKKGRSIQCPGGPNGKRRRIKLIPGSAQLLAEIEAADASSSKDRADKLAQALSNIQFGPTQGNLRVPLPVDAAGDTSNRQGNKIFHCNDENDGDLDDNYIDNFVPHPGIPEDLPPVNPSVVLQEKTIEGVIKLVKGLTGDVHCLHGLFPAYLAVG</sequence>
<protein>
    <submittedName>
        <fullName evidence="2">Uncharacterized protein</fullName>
    </submittedName>
</protein>
<dbReference type="KEGG" id="mlr:MELLADRAFT_107049"/>